<dbReference type="InterPro" id="IPR004360">
    <property type="entry name" value="Glyas_Fos-R_dOase_dom"/>
</dbReference>
<reference evidence="2 3" key="1">
    <citation type="submission" date="2019-04" db="EMBL/GenBank/DDBJ databases">
        <authorList>
            <person name="Li Y."/>
            <person name="Wang J."/>
        </authorList>
    </citation>
    <scope>NUCLEOTIDE SEQUENCE [LARGE SCALE GENOMIC DNA]</scope>
    <source>
        <strain evidence="2 3">DSM 14668</strain>
    </source>
</reference>
<organism evidence="2 3">
    <name type="scientific">Polyangium fumosum</name>
    <dbReference type="NCBI Taxonomy" id="889272"/>
    <lineage>
        <taxon>Bacteria</taxon>
        <taxon>Pseudomonadati</taxon>
        <taxon>Myxococcota</taxon>
        <taxon>Polyangia</taxon>
        <taxon>Polyangiales</taxon>
        <taxon>Polyangiaceae</taxon>
        <taxon>Polyangium</taxon>
    </lineage>
</organism>
<dbReference type="AlphaFoldDB" id="A0A4U1JGK2"/>
<dbReference type="CDD" id="cd06587">
    <property type="entry name" value="VOC"/>
    <property type="match status" value="1"/>
</dbReference>
<evidence type="ECO:0000259" key="1">
    <source>
        <dbReference type="PROSITE" id="PS51819"/>
    </source>
</evidence>
<comment type="caution">
    <text evidence="2">The sequence shown here is derived from an EMBL/GenBank/DDBJ whole genome shotgun (WGS) entry which is preliminary data.</text>
</comment>
<name>A0A4U1JGK2_9BACT</name>
<dbReference type="EMBL" id="SSMQ01000007">
    <property type="protein sequence ID" value="TKD10258.1"/>
    <property type="molecule type" value="Genomic_DNA"/>
</dbReference>
<evidence type="ECO:0000313" key="3">
    <source>
        <dbReference type="Proteomes" id="UP000309215"/>
    </source>
</evidence>
<dbReference type="Pfam" id="PF00903">
    <property type="entry name" value="Glyoxalase"/>
    <property type="match status" value="1"/>
</dbReference>
<dbReference type="OrthoDB" id="9798430at2"/>
<gene>
    <name evidence="2" type="ORF">E8A74_09650</name>
</gene>
<dbReference type="InterPro" id="IPR037523">
    <property type="entry name" value="VOC_core"/>
</dbReference>
<dbReference type="PANTHER" id="PTHR36503">
    <property type="entry name" value="BLR2520 PROTEIN"/>
    <property type="match status" value="1"/>
</dbReference>
<evidence type="ECO:0000313" key="2">
    <source>
        <dbReference type="EMBL" id="TKD10258.1"/>
    </source>
</evidence>
<feature type="domain" description="VOC" evidence="1">
    <location>
        <begin position="9"/>
        <end position="125"/>
    </location>
</feature>
<accession>A0A4U1JGK2</accession>
<dbReference type="SUPFAM" id="SSF54593">
    <property type="entry name" value="Glyoxalase/Bleomycin resistance protein/Dihydroxybiphenyl dioxygenase"/>
    <property type="match status" value="1"/>
</dbReference>
<dbReference type="InterPro" id="IPR029068">
    <property type="entry name" value="Glyas_Bleomycin-R_OHBP_Dase"/>
</dbReference>
<sequence>MTPDEPYLMPSHVRLLVSDTARVTAFYEALGFSCVNRDGVFVHLRWARYADVFLVGMPAGVELPGQRGLGVILCFHVGDEVSLDDLRARAEASGAAVDGPRNQPWFTRELVVTDPEGYKLAFVTPSERAEA</sequence>
<protein>
    <submittedName>
        <fullName evidence="2">VOC family protein</fullName>
    </submittedName>
</protein>
<proteinExistence type="predicted"/>
<keyword evidence="3" id="KW-1185">Reference proteome</keyword>
<dbReference type="RefSeq" id="WP_136928658.1">
    <property type="nucleotide sequence ID" value="NZ_SSMQ01000007.1"/>
</dbReference>
<dbReference type="Proteomes" id="UP000309215">
    <property type="component" value="Unassembled WGS sequence"/>
</dbReference>
<dbReference type="PROSITE" id="PS51819">
    <property type="entry name" value="VOC"/>
    <property type="match status" value="1"/>
</dbReference>
<dbReference type="PANTHER" id="PTHR36503:SF1">
    <property type="entry name" value="BLR2520 PROTEIN"/>
    <property type="match status" value="1"/>
</dbReference>
<dbReference type="Gene3D" id="3.10.180.10">
    <property type="entry name" value="2,3-Dihydroxybiphenyl 1,2-Dioxygenase, domain 1"/>
    <property type="match status" value="1"/>
</dbReference>